<dbReference type="STRING" id="410764.GA0061103_0593"/>
<evidence type="ECO:0000256" key="1">
    <source>
        <dbReference type="ARBA" id="ARBA00023125"/>
    </source>
</evidence>
<name>A0A1C3XB05_9HYPH</name>
<dbReference type="SUPFAM" id="SSF47413">
    <property type="entry name" value="lambda repressor-like DNA-binding domains"/>
    <property type="match status" value="1"/>
</dbReference>
<evidence type="ECO:0000313" key="4">
    <source>
        <dbReference type="Proteomes" id="UP000199101"/>
    </source>
</evidence>
<proteinExistence type="predicted"/>
<dbReference type="PANTHER" id="PTHR46558">
    <property type="entry name" value="TRACRIPTIONAL REGULATORY PROTEIN-RELATED-RELATED"/>
    <property type="match status" value="1"/>
</dbReference>
<dbReference type="AlphaFoldDB" id="A0A1C3XB05"/>
<keyword evidence="4" id="KW-1185">Reference proteome</keyword>
<accession>A0A1C3XB05</accession>
<dbReference type="RefSeq" id="WP_141694499.1">
    <property type="nucleotide sequence ID" value="NZ_FMAG01000014.1"/>
</dbReference>
<dbReference type="Pfam" id="PF01381">
    <property type="entry name" value="HTH_3"/>
    <property type="match status" value="1"/>
</dbReference>
<dbReference type="EMBL" id="FMAG01000014">
    <property type="protein sequence ID" value="SCB49460.1"/>
    <property type="molecule type" value="Genomic_DNA"/>
</dbReference>
<gene>
    <name evidence="3" type="ORF">GA0061103_0593</name>
</gene>
<sequence length="130" mass="14637">MKREIKQPSSIDVRIGEQVRRARMMLGWSQSKLARTIGVSFQQIQKYETGATRLTASRVLSLAEILNVSISFLLQPVRQSDSHVRPDQDPQSGELITAFMTIDDPHVRMKVVELLEAVAVNYIPSTQVDS</sequence>
<reference evidence="4" key="1">
    <citation type="submission" date="2016-08" db="EMBL/GenBank/DDBJ databases">
        <authorList>
            <person name="Varghese N."/>
            <person name="Submissions Spin"/>
        </authorList>
    </citation>
    <scope>NUCLEOTIDE SEQUENCE [LARGE SCALE GENOMIC DNA]</scope>
    <source>
        <strain evidence="4">HAMBI 2975</strain>
    </source>
</reference>
<protein>
    <submittedName>
        <fullName evidence="3">Transcriptional regulator, contains XRE-family HTH domain</fullName>
    </submittedName>
</protein>
<feature type="domain" description="HTH cro/C1-type" evidence="2">
    <location>
        <begin position="19"/>
        <end position="73"/>
    </location>
</feature>
<dbReference type="InterPro" id="IPR001387">
    <property type="entry name" value="Cro/C1-type_HTH"/>
</dbReference>
<dbReference type="CDD" id="cd00093">
    <property type="entry name" value="HTH_XRE"/>
    <property type="match status" value="1"/>
</dbReference>
<dbReference type="PROSITE" id="PS50943">
    <property type="entry name" value="HTH_CROC1"/>
    <property type="match status" value="1"/>
</dbReference>
<dbReference type="Gene3D" id="1.10.260.40">
    <property type="entry name" value="lambda repressor-like DNA-binding domains"/>
    <property type="match status" value="1"/>
</dbReference>
<evidence type="ECO:0000313" key="3">
    <source>
        <dbReference type="EMBL" id="SCB49460.1"/>
    </source>
</evidence>
<dbReference type="GO" id="GO:0003677">
    <property type="term" value="F:DNA binding"/>
    <property type="evidence" value="ECO:0007669"/>
    <property type="project" value="UniProtKB-KW"/>
</dbReference>
<dbReference type="PANTHER" id="PTHR46558:SF4">
    <property type="entry name" value="DNA-BIDING PHAGE PROTEIN"/>
    <property type="match status" value="1"/>
</dbReference>
<dbReference type="Proteomes" id="UP000199101">
    <property type="component" value="Unassembled WGS sequence"/>
</dbReference>
<dbReference type="InterPro" id="IPR010982">
    <property type="entry name" value="Lambda_DNA-bd_dom_sf"/>
</dbReference>
<organism evidence="3 4">
    <name type="scientific">Rhizobium multihospitium</name>
    <dbReference type="NCBI Taxonomy" id="410764"/>
    <lineage>
        <taxon>Bacteria</taxon>
        <taxon>Pseudomonadati</taxon>
        <taxon>Pseudomonadota</taxon>
        <taxon>Alphaproteobacteria</taxon>
        <taxon>Hyphomicrobiales</taxon>
        <taxon>Rhizobiaceae</taxon>
        <taxon>Rhizobium/Agrobacterium group</taxon>
        <taxon>Rhizobium</taxon>
    </lineage>
</organism>
<dbReference type="SMART" id="SM00530">
    <property type="entry name" value="HTH_XRE"/>
    <property type="match status" value="1"/>
</dbReference>
<keyword evidence="1" id="KW-0238">DNA-binding</keyword>
<evidence type="ECO:0000259" key="2">
    <source>
        <dbReference type="PROSITE" id="PS50943"/>
    </source>
</evidence>
<dbReference type="OrthoDB" id="9797172at2"/>